<gene>
    <name evidence="2" type="ORF">QFZ46_000025</name>
</gene>
<dbReference type="RefSeq" id="WP_307357043.1">
    <property type="nucleotide sequence ID" value="NZ_JAUSXK010000001.1"/>
</dbReference>
<name>A0ABU0P3F2_9MICO</name>
<accession>A0ABU0P3F2</accession>
<organism evidence="2 3">
    <name type="scientific">Microbacterium murale</name>
    <dbReference type="NCBI Taxonomy" id="1081040"/>
    <lineage>
        <taxon>Bacteria</taxon>
        <taxon>Bacillati</taxon>
        <taxon>Actinomycetota</taxon>
        <taxon>Actinomycetes</taxon>
        <taxon>Micrococcales</taxon>
        <taxon>Microbacteriaceae</taxon>
        <taxon>Microbacterium</taxon>
    </lineage>
</organism>
<dbReference type="Pfam" id="PF04480">
    <property type="entry name" value="DUF559"/>
    <property type="match status" value="1"/>
</dbReference>
<sequence>MRINQVVIEVRRRGGICRVSSVLDRGFSRRDVDGAVSAGLLSRPIRGWLAVPGADADLLRAARAGVVLSCLTQAQRLGLWVHDRRTGIHAAATPGSSGQKPKDMTVHWFTPLIPRHPEALVDPIENVLAAVAACEPFEQALATWDSALNKNLVTLEALRRFSWKPAARRILEQATPFADAGLETYLRPRLRWLRLPLRIQTWIHGHRVDVLIGARLIIQIDGGTHVGAQRLEDNRHDAELRLMGYHVIRVGYQQVINEWEVVQNVIMRAVAQGLHLAA</sequence>
<dbReference type="Proteomes" id="UP001239085">
    <property type="component" value="Unassembled WGS sequence"/>
</dbReference>
<keyword evidence="2" id="KW-0255">Endonuclease</keyword>
<evidence type="ECO:0000313" key="2">
    <source>
        <dbReference type="EMBL" id="MDQ0641865.1"/>
    </source>
</evidence>
<keyword evidence="2" id="KW-0378">Hydrolase</keyword>
<dbReference type="InterPro" id="IPR007569">
    <property type="entry name" value="DUF559"/>
</dbReference>
<dbReference type="EMBL" id="JAUSXK010000001">
    <property type="protein sequence ID" value="MDQ0641865.1"/>
    <property type="molecule type" value="Genomic_DNA"/>
</dbReference>
<comment type="caution">
    <text evidence="2">The sequence shown here is derived from an EMBL/GenBank/DDBJ whole genome shotgun (WGS) entry which is preliminary data.</text>
</comment>
<reference evidence="2 3" key="1">
    <citation type="submission" date="2023-07" db="EMBL/GenBank/DDBJ databases">
        <title>Comparative genomics of wheat-associated soil bacteria to identify genetic determinants of phenazine resistance.</title>
        <authorList>
            <person name="Mouncey N."/>
        </authorList>
    </citation>
    <scope>NUCLEOTIDE SEQUENCE [LARGE SCALE GENOMIC DNA]</scope>
    <source>
        <strain evidence="2 3">W2I7</strain>
    </source>
</reference>
<keyword evidence="2" id="KW-0540">Nuclease</keyword>
<evidence type="ECO:0000313" key="3">
    <source>
        <dbReference type="Proteomes" id="UP001239085"/>
    </source>
</evidence>
<evidence type="ECO:0000259" key="1">
    <source>
        <dbReference type="Pfam" id="PF04480"/>
    </source>
</evidence>
<dbReference type="Gene3D" id="3.40.960.10">
    <property type="entry name" value="VSR Endonuclease"/>
    <property type="match status" value="1"/>
</dbReference>
<protein>
    <submittedName>
        <fullName evidence="2">Very-short-patch-repair endonuclease</fullName>
    </submittedName>
</protein>
<feature type="domain" description="DUF559" evidence="1">
    <location>
        <begin position="170"/>
        <end position="270"/>
    </location>
</feature>
<keyword evidence="3" id="KW-1185">Reference proteome</keyword>
<proteinExistence type="predicted"/>
<dbReference type="GO" id="GO:0004519">
    <property type="term" value="F:endonuclease activity"/>
    <property type="evidence" value="ECO:0007669"/>
    <property type="project" value="UniProtKB-KW"/>
</dbReference>